<organism evidence="3 4">
    <name type="scientific">Tothia fuscella</name>
    <dbReference type="NCBI Taxonomy" id="1048955"/>
    <lineage>
        <taxon>Eukaryota</taxon>
        <taxon>Fungi</taxon>
        <taxon>Dikarya</taxon>
        <taxon>Ascomycota</taxon>
        <taxon>Pezizomycotina</taxon>
        <taxon>Dothideomycetes</taxon>
        <taxon>Pleosporomycetidae</taxon>
        <taxon>Venturiales</taxon>
        <taxon>Cylindrosympodiaceae</taxon>
        <taxon>Tothia</taxon>
    </lineage>
</organism>
<evidence type="ECO:0000313" key="4">
    <source>
        <dbReference type="Proteomes" id="UP000800235"/>
    </source>
</evidence>
<feature type="transmembrane region" description="Helical" evidence="2">
    <location>
        <begin position="6"/>
        <end position="26"/>
    </location>
</feature>
<evidence type="ECO:0000256" key="2">
    <source>
        <dbReference type="SAM" id="Phobius"/>
    </source>
</evidence>
<feature type="region of interest" description="Disordered" evidence="1">
    <location>
        <begin position="33"/>
        <end position="52"/>
    </location>
</feature>
<sequence length="178" mass="20174">MPACEHFVLLCPYCLWCLNLLAGVVVGRNRHRHRHCDGQSSPHYSPQRSTDQQQHYQAIVGMTTRAGSKAGMVHYYTLQRDTTDLRAAGGPDNQTGTMVKRHNPRAAVLHGRQSKGVSKRRTMANDHTFPKLAASMAMEYGQRPETSHHSRAETPEAAVWARESTRYTRKDGRQQDHR</sequence>
<keyword evidence="2" id="KW-0472">Membrane</keyword>
<evidence type="ECO:0000313" key="3">
    <source>
        <dbReference type="EMBL" id="KAF2434518.1"/>
    </source>
</evidence>
<reference evidence="3" key="1">
    <citation type="journal article" date="2020" name="Stud. Mycol.">
        <title>101 Dothideomycetes genomes: a test case for predicting lifestyles and emergence of pathogens.</title>
        <authorList>
            <person name="Haridas S."/>
            <person name="Albert R."/>
            <person name="Binder M."/>
            <person name="Bloem J."/>
            <person name="Labutti K."/>
            <person name="Salamov A."/>
            <person name="Andreopoulos B."/>
            <person name="Baker S."/>
            <person name="Barry K."/>
            <person name="Bills G."/>
            <person name="Bluhm B."/>
            <person name="Cannon C."/>
            <person name="Castanera R."/>
            <person name="Culley D."/>
            <person name="Daum C."/>
            <person name="Ezra D."/>
            <person name="Gonzalez J."/>
            <person name="Henrissat B."/>
            <person name="Kuo A."/>
            <person name="Liang C."/>
            <person name="Lipzen A."/>
            <person name="Lutzoni F."/>
            <person name="Magnuson J."/>
            <person name="Mondo S."/>
            <person name="Nolan M."/>
            <person name="Ohm R."/>
            <person name="Pangilinan J."/>
            <person name="Park H.-J."/>
            <person name="Ramirez L."/>
            <person name="Alfaro M."/>
            <person name="Sun H."/>
            <person name="Tritt A."/>
            <person name="Yoshinaga Y."/>
            <person name="Zwiers L.-H."/>
            <person name="Turgeon B."/>
            <person name="Goodwin S."/>
            <person name="Spatafora J."/>
            <person name="Crous P."/>
            <person name="Grigoriev I."/>
        </authorList>
    </citation>
    <scope>NUCLEOTIDE SEQUENCE</scope>
    <source>
        <strain evidence="3">CBS 130266</strain>
    </source>
</reference>
<accession>A0A9P4P050</accession>
<feature type="compositionally biased region" description="Polar residues" evidence="1">
    <location>
        <begin position="38"/>
        <end position="52"/>
    </location>
</feature>
<evidence type="ECO:0000256" key="1">
    <source>
        <dbReference type="SAM" id="MobiDB-lite"/>
    </source>
</evidence>
<dbReference type="Proteomes" id="UP000800235">
    <property type="component" value="Unassembled WGS sequence"/>
</dbReference>
<feature type="compositionally biased region" description="Basic and acidic residues" evidence="1">
    <location>
        <begin position="163"/>
        <end position="178"/>
    </location>
</feature>
<feature type="compositionally biased region" description="Basic and acidic residues" evidence="1">
    <location>
        <begin position="145"/>
        <end position="154"/>
    </location>
</feature>
<keyword evidence="4" id="KW-1185">Reference proteome</keyword>
<dbReference type="AlphaFoldDB" id="A0A9P4P050"/>
<keyword evidence="2" id="KW-0812">Transmembrane</keyword>
<dbReference type="EMBL" id="MU007016">
    <property type="protein sequence ID" value="KAF2434518.1"/>
    <property type="molecule type" value="Genomic_DNA"/>
</dbReference>
<protein>
    <submittedName>
        <fullName evidence="3">Uncharacterized protein</fullName>
    </submittedName>
</protein>
<comment type="caution">
    <text evidence="3">The sequence shown here is derived from an EMBL/GenBank/DDBJ whole genome shotgun (WGS) entry which is preliminary data.</text>
</comment>
<gene>
    <name evidence="3" type="ORF">EJ08DRAFT_657253</name>
</gene>
<name>A0A9P4P050_9PEZI</name>
<keyword evidence="2" id="KW-1133">Transmembrane helix</keyword>
<proteinExistence type="predicted"/>
<feature type="region of interest" description="Disordered" evidence="1">
    <location>
        <begin position="141"/>
        <end position="178"/>
    </location>
</feature>